<name>A0A1M5XCJ5_9FIRM</name>
<gene>
    <name evidence="1" type="ORF">SAMN02746098_01937</name>
</gene>
<protein>
    <submittedName>
        <fullName evidence="1">Uncharacterized protein</fullName>
    </submittedName>
</protein>
<reference evidence="2" key="1">
    <citation type="submission" date="2016-11" db="EMBL/GenBank/DDBJ databases">
        <authorList>
            <person name="Varghese N."/>
            <person name="Submissions S."/>
        </authorList>
    </citation>
    <scope>NUCLEOTIDE SEQUENCE [LARGE SCALE GENOMIC DNA]</scope>
    <source>
        <strain evidence="2">DSM 15449</strain>
    </source>
</reference>
<organism evidence="1 2">
    <name type="scientific">Desulfosporosinus lacus DSM 15449</name>
    <dbReference type="NCBI Taxonomy" id="1121420"/>
    <lineage>
        <taxon>Bacteria</taxon>
        <taxon>Bacillati</taxon>
        <taxon>Bacillota</taxon>
        <taxon>Clostridia</taxon>
        <taxon>Eubacteriales</taxon>
        <taxon>Desulfitobacteriaceae</taxon>
        <taxon>Desulfosporosinus</taxon>
    </lineage>
</organism>
<sequence>MTAPHKGLRVN</sequence>
<keyword evidence="2" id="KW-1185">Reference proteome</keyword>
<evidence type="ECO:0000313" key="1">
    <source>
        <dbReference type="EMBL" id="SHH97530.1"/>
    </source>
</evidence>
<accession>A0A1M5XCJ5</accession>
<evidence type="ECO:0000313" key="2">
    <source>
        <dbReference type="Proteomes" id="UP000183954"/>
    </source>
</evidence>
<dbReference type="EMBL" id="FQXJ01000006">
    <property type="protein sequence ID" value="SHH97530.1"/>
    <property type="molecule type" value="Genomic_DNA"/>
</dbReference>
<proteinExistence type="predicted"/>
<dbReference type="Proteomes" id="UP000183954">
    <property type="component" value="Unassembled WGS sequence"/>
</dbReference>